<gene>
    <name evidence="2" type="ORF">NMW_1721</name>
</gene>
<protein>
    <submittedName>
        <fullName evidence="2">Uncharacterized protein</fullName>
    </submittedName>
</protein>
<keyword evidence="1" id="KW-0472">Membrane</keyword>
<reference evidence="2" key="1">
    <citation type="journal article" date="2008" name="Proc. Natl. Acad. Sci. U.S.A.">
        <title>Whole-genome comparison of disease and carriage strains provides insights into virulence evolution in Neisseria meningitidis.</title>
        <authorList>
            <person name="Schoen C."/>
            <person name="Blom J."/>
            <person name="Claus H."/>
            <person name="Schramm-Glueck A."/>
            <person name="Brandt P."/>
            <person name="Mueller T."/>
            <person name="Goesmann A."/>
            <person name="Joseph B."/>
            <person name="Konietzny S."/>
            <person name="Kurzai O."/>
            <person name="Schmitt C."/>
            <person name="Friedrich T."/>
            <person name="Linke B."/>
            <person name="Vogel U."/>
            <person name="Frosch M."/>
        </authorList>
    </citation>
    <scope>NUCLEOTIDE SEQUENCE</scope>
    <source>
        <strain evidence="2">Alpha275</strain>
    </source>
</reference>
<dbReference type="EMBL" id="AM889138">
    <property type="protein sequence ID" value="CBA08914.1"/>
    <property type="molecule type" value="Genomic_DNA"/>
</dbReference>
<feature type="transmembrane region" description="Helical" evidence="1">
    <location>
        <begin position="20"/>
        <end position="41"/>
    </location>
</feature>
<proteinExistence type="predicted"/>
<keyword evidence="1" id="KW-0812">Transmembrane</keyword>
<organism evidence="2">
    <name type="scientific">Neisseria meningitidis alpha275</name>
    <dbReference type="NCBI Taxonomy" id="295996"/>
    <lineage>
        <taxon>Bacteria</taxon>
        <taxon>Pseudomonadati</taxon>
        <taxon>Pseudomonadota</taxon>
        <taxon>Betaproteobacteria</taxon>
        <taxon>Neisseriales</taxon>
        <taxon>Neisseriaceae</taxon>
        <taxon>Neisseria</taxon>
    </lineage>
</organism>
<evidence type="ECO:0000313" key="2">
    <source>
        <dbReference type="EMBL" id="CBA08914.1"/>
    </source>
</evidence>
<dbReference type="AlphaFoldDB" id="C6SL97"/>
<accession>C6SL97</accession>
<name>C6SL97_NEIME</name>
<evidence type="ECO:0000256" key="1">
    <source>
        <dbReference type="SAM" id="Phobius"/>
    </source>
</evidence>
<keyword evidence="1" id="KW-1133">Transmembrane helix</keyword>
<sequence length="49" mass="5441">MDEQSERHPHADVISRMNAAAVMVSQNLGVFDAVCVIMCILSRLSLRIL</sequence>